<name>A0A0V1BER9_TRISP</name>
<evidence type="ECO:0000313" key="1">
    <source>
        <dbReference type="EMBL" id="KRY35139.1"/>
    </source>
</evidence>
<keyword evidence="2" id="KW-1185">Reference proteome</keyword>
<sequence length="67" mass="8221">MISKTKILYNKYLLYTIYLPSNKLKVYIRSILVAHNFKMIFENHIYACGIEVRRLYRILKFKNFENE</sequence>
<accession>A0A0V1BER9</accession>
<protein>
    <submittedName>
        <fullName evidence="1">Uncharacterized protein</fullName>
    </submittedName>
</protein>
<evidence type="ECO:0000313" key="2">
    <source>
        <dbReference type="Proteomes" id="UP000054776"/>
    </source>
</evidence>
<gene>
    <name evidence="1" type="ORF">T01_4078</name>
</gene>
<dbReference type="InParanoid" id="A0A0V1BER9"/>
<proteinExistence type="predicted"/>
<comment type="caution">
    <text evidence="1">The sequence shown here is derived from an EMBL/GenBank/DDBJ whole genome shotgun (WGS) entry which is preliminary data.</text>
</comment>
<dbReference type="Proteomes" id="UP000054776">
    <property type="component" value="Unassembled WGS sequence"/>
</dbReference>
<dbReference type="AlphaFoldDB" id="A0A0V1BER9"/>
<reference evidence="1 2" key="1">
    <citation type="submission" date="2015-01" db="EMBL/GenBank/DDBJ databases">
        <title>Evolution of Trichinella species and genotypes.</title>
        <authorList>
            <person name="Korhonen P.K."/>
            <person name="Edoardo P."/>
            <person name="Giuseppe L.R."/>
            <person name="Gasser R.B."/>
        </authorList>
    </citation>
    <scope>NUCLEOTIDE SEQUENCE [LARGE SCALE GENOMIC DNA]</scope>
    <source>
        <strain evidence="1">ISS3</strain>
    </source>
</reference>
<dbReference type="EMBL" id="JYDH01000057">
    <property type="protein sequence ID" value="KRY35139.1"/>
    <property type="molecule type" value="Genomic_DNA"/>
</dbReference>
<organism evidence="1 2">
    <name type="scientific">Trichinella spiralis</name>
    <name type="common">Trichina worm</name>
    <dbReference type="NCBI Taxonomy" id="6334"/>
    <lineage>
        <taxon>Eukaryota</taxon>
        <taxon>Metazoa</taxon>
        <taxon>Ecdysozoa</taxon>
        <taxon>Nematoda</taxon>
        <taxon>Enoplea</taxon>
        <taxon>Dorylaimia</taxon>
        <taxon>Trichinellida</taxon>
        <taxon>Trichinellidae</taxon>
        <taxon>Trichinella</taxon>
    </lineage>
</organism>